<sequence>MDIKPEQFLDRYGRRVLTDEGIPGVDAKEGMGSTTEVMKGAVAAAIYANCPRLNNAQLDEIISWVQLYKTTL</sequence>
<organism evidence="1 2">
    <name type="scientific">Chromobacterium fluminis</name>
    <dbReference type="NCBI Taxonomy" id="3044269"/>
    <lineage>
        <taxon>Bacteria</taxon>
        <taxon>Pseudomonadati</taxon>
        <taxon>Pseudomonadota</taxon>
        <taxon>Betaproteobacteria</taxon>
        <taxon>Neisseriales</taxon>
        <taxon>Chromobacteriaceae</taxon>
        <taxon>Chromobacterium</taxon>
    </lineage>
</organism>
<evidence type="ECO:0000313" key="1">
    <source>
        <dbReference type="EMBL" id="NHR07382.1"/>
    </source>
</evidence>
<reference evidence="1 2" key="1">
    <citation type="submission" date="2020-03" db="EMBL/GenBank/DDBJ databases">
        <title>Draft genome sequence of environmentally isolated cultures.</title>
        <authorList>
            <person name="Wilson H.S."/>
            <person name="De Leon M.E."/>
        </authorList>
    </citation>
    <scope>NUCLEOTIDE SEQUENCE [LARGE SCALE GENOMIC DNA]</scope>
    <source>
        <strain evidence="1 2">HSC-31F16</strain>
    </source>
</reference>
<dbReference type="Proteomes" id="UP001515641">
    <property type="component" value="Unassembled WGS sequence"/>
</dbReference>
<accession>A0ABX0LJK4</accession>
<gene>
    <name evidence="1" type="ORF">HA052_19515</name>
</gene>
<proteinExistence type="predicted"/>
<protein>
    <submittedName>
        <fullName evidence="1">Uncharacterized protein</fullName>
    </submittedName>
</protein>
<dbReference type="RefSeq" id="WP_166453193.1">
    <property type="nucleotide sequence ID" value="NZ_JAAOMA010000034.1"/>
</dbReference>
<comment type="caution">
    <text evidence="1">The sequence shown here is derived from an EMBL/GenBank/DDBJ whole genome shotgun (WGS) entry which is preliminary data.</text>
</comment>
<evidence type="ECO:0000313" key="2">
    <source>
        <dbReference type="Proteomes" id="UP001515641"/>
    </source>
</evidence>
<name>A0ABX0LJK4_9NEIS</name>
<keyword evidence="2" id="KW-1185">Reference proteome</keyword>
<dbReference type="EMBL" id="JAAOMA010000034">
    <property type="protein sequence ID" value="NHR07382.1"/>
    <property type="molecule type" value="Genomic_DNA"/>
</dbReference>